<evidence type="ECO:0000256" key="4">
    <source>
        <dbReference type="ARBA" id="ARBA00022840"/>
    </source>
</evidence>
<keyword evidence="6 7" id="KW-0472">Membrane</keyword>
<keyword evidence="4 10" id="KW-0067">ATP-binding</keyword>
<feature type="domain" description="ABC transmembrane type-1" evidence="9">
    <location>
        <begin position="148"/>
        <end position="323"/>
    </location>
</feature>
<protein>
    <submittedName>
        <fullName evidence="10">ABC transporter ATP-binding protein</fullName>
    </submittedName>
</protein>
<dbReference type="Gene3D" id="3.40.50.300">
    <property type="entry name" value="P-loop containing nucleotide triphosphate hydrolases"/>
    <property type="match status" value="1"/>
</dbReference>
<sequence>MIKGDFMKREVSKYTTWQNVVYVIQGAWKYDKKVFGYFGVYTFLASIQPFILIFFPKWILEELLGAKRLEQLVALLVSFFLVAAVVGFFTTWLRSLYFPHMIKIRFEFIRKHQEKCMMTNFKNTEDADFLNDMETAFRCLGSNDIGIEGMLHKLFALVGNLIALGGYVTIIATLNIWVLLYLVVNVIISYFITFRVKKYEHDQKDIISENDRRSNYLYHVMYDFSYGKELRLLGIRDWIAERFVEYKNRRLTIHKKIKWKYFNVGLVDISLLVIREVVIYSYLIYLVMNKQISIPDFTMYFTTVAGFAGWMTMMMKDLAYMRAQNLNICDYRSFIEKEEEVEQTHKMSVPEGPYTFEFRDVSFKYPNSEKYVYKHLNLIIHSGEKLAIVGHNGAGKTTFVKLLCRLYDVTDGEILLNGINIKCFDKQEYYKKFSVVFQEIKTLAFSVAENVALQEKEHINYAKVAQVLEEAGMSKKIESLKRGVHTAIQKILDDEGIELSGGENQKIAIARALYKNGEIMILDEPTAALDALAEHEIYMNFNQMVQNKIAIYISHRLASTQFCDRIAMFEQGKLVEYGTHDELMELNEKYADMFAVQAKYYQEEGA</sequence>
<accession>A0A926IEZ0</accession>
<dbReference type="GO" id="GO:0005886">
    <property type="term" value="C:plasma membrane"/>
    <property type="evidence" value="ECO:0007669"/>
    <property type="project" value="UniProtKB-SubCell"/>
</dbReference>
<evidence type="ECO:0000256" key="1">
    <source>
        <dbReference type="ARBA" id="ARBA00004651"/>
    </source>
</evidence>
<gene>
    <name evidence="10" type="ORF">H8718_10875</name>
</gene>
<evidence type="ECO:0000256" key="7">
    <source>
        <dbReference type="SAM" id="Phobius"/>
    </source>
</evidence>
<dbReference type="PANTHER" id="PTHR24221:SF654">
    <property type="entry name" value="ATP-BINDING CASSETTE SUB-FAMILY B MEMBER 6"/>
    <property type="match status" value="1"/>
</dbReference>
<dbReference type="InterPro" id="IPR039421">
    <property type="entry name" value="Type_1_exporter"/>
</dbReference>
<dbReference type="PANTHER" id="PTHR24221">
    <property type="entry name" value="ATP-BINDING CASSETTE SUB-FAMILY B"/>
    <property type="match status" value="1"/>
</dbReference>
<dbReference type="SUPFAM" id="SSF90123">
    <property type="entry name" value="ABC transporter transmembrane region"/>
    <property type="match status" value="1"/>
</dbReference>
<reference evidence="10" key="1">
    <citation type="submission" date="2020-08" db="EMBL/GenBank/DDBJ databases">
        <title>Genome public.</title>
        <authorList>
            <person name="Liu C."/>
            <person name="Sun Q."/>
        </authorList>
    </citation>
    <scope>NUCLEOTIDE SEQUENCE</scope>
    <source>
        <strain evidence="10">NSJ-12</strain>
    </source>
</reference>
<dbReference type="Gene3D" id="1.20.1560.10">
    <property type="entry name" value="ABC transporter type 1, transmembrane domain"/>
    <property type="match status" value="1"/>
</dbReference>
<dbReference type="GO" id="GO:0016887">
    <property type="term" value="F:ATP hydrolysis activity"/>
    <property type="evidence" value="ECO:0007669"/>
    <property type="project" value="InterPro"/>
</dbReference>
<keyword evidence="5 7" id="KW-1133">Transmembrane helix</keyword>
<evidence type="ECO:0000256" key="5">
    <source>
        <dbReference type="ARBA" id="ARBA00022989"/>
    </source>
</evidence>
<comment type="subcellular location">
    <subcellularLocation>
        <location evidence="1">Cell membrane</location>
        <topology evidence="1">Multi-pass membrane protein</topology>
    </subcellularLocation>
</comment>
<keyword evidence="3" id="KW-0547">Nucleotide-binding</keyword>
<dbReference type="GO" id="GO:0034040">
    <property type="term" value="F:ATPase-coupled lipid transmembrane transporter activity"/>
    <property type="evidence" value="ECO:0007669"/>
    <property type="project" value="TreeGrafter"/>
</dbReference>
<dbReference type="InterPro" id="IPR003439">
    <property type="entry name" value="ABC_transporter-like_ATP-bd"/>
</dbReference>
<dbReference type="InterPro" id="IPR036640">
    <property type="entry name" value="ABC1_TM_sf"/>
</dbReference>
<dbReference type="PROSITE" id="PS50929">
    <property type="entry name" value="ABC_TM1F"/>
    <property type="match status" value="1"/>
</dbReference>
<feature type="transmembrane region" description="Helical" evidence="7">
    <location>
        <begin position="34"/>
        <end position="60"/>
    </location>
</feature>
<feature type="transmembrane region" description="Helical" evidence="7">
    <location>
        <begin position="178"/>
        <end position="196"/>
    </location>
</feature>
<dbReference type="PROSITE" id="PS50893">
    <property type="entry name" value="ABC_TRANSPORTER_2"/>
    <property type="match status" value="1"/>
</dbReference>
<feature type="transmembrane region" description="Helical" evidence="7">
    <location>
        <begin position="72"/>
        <end position="93"/>
    </location>
</feature>
<evidence type="ECO:0000313" key="10">
    <source>
        <dbReference type="EMBL" id="MBC8580026.1"/>
    </source>
</evidence>
<organism evidence="10 11">
    <name type="scientific">Zhenhengia yiwuensis</name>
    <dbReference type="NCBI Taxonomy" id="2763666"/>
    <lineage>
        <taxon>Bacteria</taxon>
        <taxon>Bacillati</taxon>
        <taxon>Bacillota</taxon>
        <taxon>Clostridia</taxon>
        <taxon>Lachnospirales</taxon>
        <taxon>Lachnospiraceae</taxon>
        <taxon>Zhenhengia</taxon>
    </lineage>
</organism>
<proteinExistence type="predicted"/>
<evidence type="ECO:0000256" key="2">
    <source>
        <dbReference type="ARBA" id="ARBA00022692"/>
    </source>
</evidence>
<dbReference type="AlphaFoldDB" id="A0A926IEZ0"/>
<feature type="transmembrane region" description="Helical" evidence="7">
    <location>
        <begin position="261"/>
        <end position="285"/>
    </location>
</feature>
<dbReference type="InterPro" id="IPR027417">
    <property type="entry name" value="P-loop_NTPase"/>
</dbReference>
<dbReference type="Proteomes" id="UP000655830">
    <property type="component" value="Unassembled WGS sequence"/>
</dbReference>
<evidence type="ECO:0000259" key="9">
    <source>
        <dbReference type="PROSITE" id="PS50929"/>
    </source>
</evidence>
<dbReference type="Pfam" id="PF00005">
    <property type="entry name" value="ABC_tran"/>
    <property type="match status" value="1"/>
</dbReference>
<keyword evidence="2 7" id="KW-0812">Transmembrane</keyword>
<feature type="transmembrane region" description="Helical" evidence="7">
    <location>
        <begin position="154"/>
        <end position="172"/>
    </location>
</feature>
<dbReference type="InterPro" id="IPR003593">
    <property type="entry name" value="AAA+_ATPase"/>
</dbReference>
<feature type="transmembrane region" description="Helical" evidence="7">
    <location>
        <begin position="297"/>
        <end position="315"/>
    </location>
</feature>
<comment type="caution">
    <text evidence="10">The sequence shown here is derived from an EMBL/GenBank/DDBJ whole genome shotgun (WGS) entry which is preliminary data.</text>
</comment>
<dbReference type="SMART" id="SM00382">
    <property type="entry name" value="AAA"/>
    <property type="match status" value="1"/>
</dbReference>
<dbReference type="SUPFAM" id="SSF52540">
    <property type="entry name" value="P-loop containing nucleoside triphosphate hydrolases"/>
    <property type="match status" value="1"/>
</dbReference>
<evidence type="ECO:0000256" key="3">
    <source>
        <dbReference type="ARBA" id="ARBA00022741"/>
    </source>
</evidence>
<dbReference type="EMBL" id="JACRSY010000016">
    <property type="protein sequence ID" value="MBC8580026.1"/>
    <property type="molecule type" value="Genomic_DNA"/>
</dbReference>
<name>A0A926IEZ0_9FIRM</name>
<evidence type="ECO:0000256" key="6">
    <source>
        <dbReference type="ARBA" id="ARBA00023136"/>
    </source>
</evidence>
<dbReference type="InterPro" id="IPR011527">
    <property type="entry name" value="ABC1_TM_dom"/>
</dbReference>
<evidence type="ECO:0000313" key="11">
    <source>
        <dbReference type="Proteomes" id="UP000655830"/>
    </source>
</evidence>
<keyword evidence="11" id="KW-1185">Reference proteome</keyword>
<feature type="domain" description="ABC transporter" evidence="8">
    <location>
        <begin position="356"/>
        <end position="596"/>
    </location>
</feature>
<dbReference type="GO" id="GO:0005524">
    <property type="term" value="F:ATP binding"/>
    <property type="evidence" value="ECO:0007669"/>
    <property type="project" value="UniProtKB-KW"/>
</dbReference>
<dbReference type="GO" id="GO:0140359">
    <property type="term" value="F:ABC-type transporter activity"/>
    <property type="evidence" value="ECO:0007669"/>
    <property type="project" value="InterPro"/>
</dbReference>
<evidence type="ECO:0000259" key="8">
    <source>
        <dbReference type="PROSITE" id="PS50893"/>
    </source>
</evidence>